<accession>A0A2I6UG34</accession>
<dbReference type="EMBL" id="MF580955">
    <property type="protein sequence ID" value="AUO78942.1"/>
    <property type="molecule type" value="Genomic_DNA"/>
</dbReference>
<organism evidence="1 2">
    <name type="scientific">Salinibacter phage M1EM-1</name>
    <dbReference type="NCBI Taxonomy" id="2681616"/>
    <lineage>
        <taxon>Viruses</taxon>
        <taxon>Duplodnaviria</taxon>
        <taxon>Heunggongvirae</taxon>
        <taxon>Uroviricota</taxon>
        <taxon>Caudoviricetes</taxon>
        <taxon>Holosalinivirus</taxon>
        <taxon>Holosalinivirus M1EM1</taxon>
    </lineage>
</organism>
<dbReference type="GeneID" id="40236106"/>
<proteinExistence type="predicted"/>
<evidence type="ECO:0000313" key="2">
    <source>
        <dbReference type="Proteomes" id="UP000259847"/>
    </source>
</evidence>
<name>A0A2I6UG34_9CAUD</name>
<dbReference type="KEGG" id="vg:40236106"/>
<sequence>MADVDHNAGDVSRWIDSERRDFAGQVENMLDRATERTLGEAQDRVPVDTGDLRDSLTRSGHEVYSPLEYAPHVALGTIYQEAQPYLWDAAREVLETEVKRLESS</sequence>
<protein>
    <submittedName>
        <fullName evidence="1">Putative tail protein</fullName>
    </submittedName>
</protein>
<dbReference type="InterPro" id="IPR010064">
    <property type="entry name" value="HK97-gp10_tail"/>
</dbReference>
<dbReference type="Proteomes" id="UP000259847">
    <property type="component" value="Segment"/>
</dbReference>
<evidence type="ECO:0000313" key="1">
    <source>
        <dbReference type="EMBL" id="AUO78942.1"/>
    </source>
</evidence>
<dbReference type="RefSeq" id="YP_009639315.1">
    <property type="nucleotide sequence ID" value="NC_042348.1"/>
</dbReference>
<dbReference type="Pfam" id="PF04883">
    <property type="entry name" value="HK97-gp10_like"/>
    <property type="match status" value="1"/>
</dbReference>
<keyword evidence="2" id="KW-1185">Reference proteome</keyword>
<reference evidence="1 2" key="1">
    <citation type="submission" date="2017-07" db="EMBL/GenBank/DDBJ databases">
        <title>Characterization of ecologically diverse viruses infecting co-occurring strains of cosmopolitan hyperhalophilic Bacteroidetes.</title>
        <authorList>
            <person name="Villamor J."/>
            <person name="Ramos-Barbero M.D."/>
            <person name="Gonzalez-Torres P."/>
            <person name="Gabaldon T."/>
            <person name="Rollesso-Mora R."/>
            <person name="Meseguer I."/>
            <person name="Martinez-Garcia M."/>
            <person name="Santos F."/>
            <person name="Anton J."/>
        </authorList>
    </citation>
    <scope>NUCLEOTIDE SEQUENCE [LARGE SCALE GENOMIC DNA]</scope>
</reference>